<proteinExistence type="inferred from homology"/>
<evidence type="ECO:0000313" key="11">
    <source>
        <dbReference type="Proteomes" id="UP000284120"/>
    </source>
</evidence>
<dbReference type="FunFam" id="2.170.130.10:FF:000008">
    <property type="entry name" value="SusC/RagA family TonB-linked outer membrane protein"/>
    <property type="match status" value="1"/>
</dbReference>
<evidence type="ECO:0000259" key="9">
    <source>
        <dbReference type="Pfam" id="PF07715"/>
    </source>
</evidence>
<dbReference type="InterPro" id="IPR008969">
    <property type="entry name" value="CarboxyPept-like_regulatory"/>
</dbReference>
<evidence type="ECO:0000256" key="1">
    <source>
        <dbReference type="ARBA" id="ARBA00004571"/>
    </source>
</evidence>
<dbReference type="NCBIfam" id="TIGR04057">
    <property type="entry name" value="SusC_RagA_signa"/>
    <property type="match status" value="1"/>
</dbReference>
<feature type="chain" id="PRO_5019144709" evidence="8">
    <location>
        <begin position="22"/>
        <end position="1075"/>
    </location>
</feature>
<evidence type="ECO:0000256" key="8">
    <source>
        <dbReference type="SAM" id="SignalP"/>
    </source>
</evidence>
<keyword evidence="11" id="KW-1185">Reference proteome</keyword>
<keyword evidence="2 7" id="KW-0813">Transport</keyword>
<keyword evidence="8" id="KW-0732">Signal</keyword>
<evidence type="ECO:0000256" key="5">
    <source>
        <dbReference type="ARBA" id="ARBA00023136"/>
    </source>
</evidence>
<evidence type="ECO:0000256" key="2">
    <source>
        <dbReference type="ARBA" id="ARBA00022448"/>
    </source>
</evidence>
<dbReference type="PROSITE" id="PS52016">
    <property type="entry name" value="TONB_DEPENDENT_REC_3"/>
    <property type="match status" value="1"/>
</dbReference>
<comment type="similarity">
    <text evidence="7">Belongs to the TonB-dependent receptor family.</text>
</comment>
<keyword evidence="3 7" id="KW-1134">Transmembrane beta strand</keyword>
<dbReference type="NCBIfam" id="TIGR04056">
    <property type="entry name" value="OMP_RagA_SusC"/>
    <property type="match status" value="1"/>
</dbReference>
<keyword evidence="5 7" id="KW-0472">Membrane</keyword>
<dbReference type="Gene3D" id="2.40.170.20">
    <property type="entry name" value="TonB-dependent receptor, beta-barrel domain"/>
    <property type="match status" value="1"/>
</dbReference>
<feature type="domain" description="TonB-dependent receptor plug" evidence="9">
    <location>
        <begin position="118"/>
        <end position="238"/>
    </location>
</feature>
<dbReference type="AlphaFoldDB" id="A0A443Z195"/>
<dbReference type="InterPro" id="IPR036942">
    <property type="entry name" value="Beta-barrel_TonB_sf"/>
</dbReference>
<dbReference type="InterPro" id="IPR037066">
    <property type="entry name" value="Plug_dom_sf"/>
</dbReference>
<dbReference type="GO" id="GO:0009279">
    <property type="term" value="C:cell outer membrane"/>
    <property type="evidence" value="ECO:0007669"/>
    <property type="project" value="UniProtKB-SubCell"/>
</dbReference>
<dbReference type="SUPFAM" id="SSF56935">
    <property type="entry name" value="Porins"/>
    <property type="match status" value="1"/>
</dbReference>
<dbReference type="EMBL" id="SAYW01000001">
    <property type="protein sequence ID" value="RWU10303.1"/>
    <property type="molecule type" value="Genomic_DNA"/>
</dbReference>
<dbReference type="InterPro" id="IPR039426">
    <property type="entry name" value="TonB-dep_rcpt-like"/>
</dbReference>
<sequence>MNKKFTLTLLGLLLFALFSYAQKSVRGKVTDASDGMGIPGVSVSVKGQTGNTVATNNDGTFTINVPSNNSVLVFSYIGYATKEVTVGNQVTINVGLSSSNQQLDEVMVVAYGTAKRSTFTGSASVVKADDIKEMPTTSFQNALAGRMPGVQVTNSSGQAGATPSIRIRGTGSINASNEPLYVIDGVPVISGGSGQLSDYTYSSNNIMNTINPADIESITILKDAAASSLYGSRAANGVVIINTKRGKTGKPKIEFRTSLGLTPSWATDNYEAASPQEQINMLYSILYDSRISAGRTPQQANEQTLMRLNSRNWTPGSSYGTATTAYGFGMHGYEFSTQGTGMYENVIIKGKTDGVENRDGKYYDWENALFRTAKYQTNDLAVSGGDDNTKYYSSFSYTKDQGRVRVNDFDRFSGRINLSQKIGKIIEVGSNVNFARSVQSGYNDTRNTSSNSYMQTRNLLWPFYWPTDYKTGQPFTARYVSLAQNNIYYDKQWDNQSLTKRIIANSYLQANVLPELTLKTVFSYDNSQVSDHLYYSAIHYNGQASNGSVNEMTTNYNKWVSSSTANFNKQFGSHSLGLLVGFEAEKNLTDYQRATGQDLGNSELQSVSTAGTVSSTAYNWGNAIVSGLSRLEYNYNQKYFFSSSFRRDGSSKLGTANRWSNFWSIAGSWILSSEDFVKKLKFVDNLRVRASYGTNGTLPNNNFEWRELTSYSNKYLGQPAGLYASLYNPELTWESSQSTNIALEFGIFKRFTGTVEYFNKDTKSLLLAVPVSMTTGFSENLRNIGEVNNRGMEIELSASIISNDQFKWNAGINASFINSKVTRLYRPEGVAIGNDIIWNDPTGGDARAQFLYTEGRSLLSFYGFEWAGVQPTTGKNVWYVNGSDPSAGDFIYNGRGATLDYNKANRKIIGDGTPDVIGGFNTDFEYRGITLGLVFNYKIGGQIYDGAYKDVADDGYYWERIRAKSTYENMWTPSNTNGSLPKLDGNDLTDPMQYSTRQLHSATFLRLKNVVLAYRLPKNLVSKLGASNARIYFNGTNLLTFSKYKEADPEVGTYSTRGWETPFGKTYTFGLEFSF</sequence>
<keyword evidence="10" id="KW-0675">Receptor</keyword>
<gene>
    <name evidence="10" type="ORF">DPV69_02870</name>
</gene>
<evidence type="ECO:0000256" key="3">
    <source>
        <dbReference type="ARBA" id="ARBA00022452"/>
    </source>
</evidence>
<comment type="caution">
    <text evidence="10">The sequence shown here is derived from an EMBL/GenBank/DDBJ whole genome shotgun (WGS) entry which is preliminary data.</text>
</comment>
<dbReference type="RefSeq" id="WP_113645796.1">
    <property type="nucleotide sequence ID" value="NZ_QMHN01000001.1"/>
</dbReference>
<dbReference type="Gene3D" id="2.170.130.10">
    <property type="entry name" value="TonB-dependent receptor, plug domain"/>
    <property type="match status" value="1"/>
</dbReference>
<keyword evidence="6 7" id="KW-0998">Cell outer membrane</keyword>
<comment type="subcellular location">
    <subcellularLocation>
        <location evidence="1 7">Cell outer membrane</location>
        <topology evidence="1 7">Multi-pass membrane protein</topology>
    </subcellularLocation>
</comment>
<reference evidence="10 11" key="1">
    <citation type="submission" date="2018-06" db="EMBL/GenBank/DDBJ databases">
        <title>Pedobacter endophyticus sp. nov., an endophytic bacterium isolated from a leaf of Triticum aestivum.</title>
        <authorList>
            <person name="Zhang L."/>
        </authorList>
    </citation>
    <scope>NUCLEOTIDE SEQUENCE [LARGE SCALE GENOMIC DNA]</scope>
    <source>
        <strain evidence="10 11">CM134L-2</strain>
    </source>
</reference>
<evidence type="ECO:0000313" key="10">
    <source>
        <dbReference type="EMBL" id="RWU10303.1"/>
    </source>
</evidence>
<keyword evidence="4 7" id="KW-0812">Transmembrane</keyword>
<accession>A0A443Z195</accession>
<evidence type="ECO:0000256" key="4">
    <source>
        <dbReference type="ARBA" id="ARBA00022692"/>
    </source>
</evidence>
<feature type="signal peptide" evidence="8">
    <location>
        <begin position="1"/>
        <end position="21"/>
    </location>
</feature>
<evidence type="ECO:0000256" key="6">
    <source>
        <dbReference type="ARBA" id="ARBA00023237"/>
    </source>
</evidence>
<dbReference type="InterPro" id="IPR023996">
    <property type="entry name" value="TonB-dep_OMP_SusC/RagA"/>
</dbReference>
<dbReference type="SUPFAM" id="SSF49464">
    <property type="entry name" value="Carboxypeptidase regulatory domain-like"/>
    <property type="match status" value="1"/>
</dbReference>
<protein>
    <submittedName>
        <fullName evidence="10">TonB-dependent receptor</fullName>
    </submittedName>
</protein>
<dbReference type="InterPro" id="IPR023997">
    <property type="entry name" value="TonB-dep_OMP_SusC/RagA_CS"/>
</dbReference>
<dbReference type="Pfam" id="PF07715">
    <property type="entry name" value="Plug"/>
    <property type="match status" value="1"/>
</dbReference>
<name>A0A443Z195_9SPHI</name>
<evidence type="ECO:0000256" key="7">
    <source>
        <dbReference type="PROSITE-ProRule" id="PRU01360"/>
    </source>
</evidence>
<dbReference type="InterPro" id="IPR012910">
    <property type="entry name" value="Plug_dom"/>
</dbReference>
<dbReference type="Pfam" id="PF13715">
    <property type="entry name" value="CarbopepD_reg_2"/>
    <property type="match status" value="1"/>
</dbReference>
<dbReference type="Gene3D" id="2.60.40.1120">
    <property type="entry name" value="Carboxypeptidase-like, regulatory domain"/>
    <property type="match status" value="1"/>
</dbReference>
<dbReference type="Proteomes" id="UP000284120">
    <property type="component" value="Unassembled WGS sequence"/>
</dbReference>
<dbReference type="OrthoDB" id="9768177at2"/>
<organism evidence="10 11">
    <name type="scientific">Pedobacter chitinilyticus</name>
    <dbReference type="NCBI Taxonomy" id="2233776"/>
    <lineage>
        <taxon>Bacteria</taxon>
        <taxon>Pseudomonadati</taxon>
        <taxon>Bacteroidota</taxon>
        <taxon>Sphingobacteriia</taxon>
        <taxon>Sphingobacteriales</taxon>
        <taxon>Sphingobacteriaceae</taxon>
        <taxon>Pedobacter</taxon>
    </lineage>
</organism>